<dbReference type="Gene3D" id="2.60.40.1480">
    <property type="entry name" value="Coatomer, gamma subunit, appendage domain"/>
    <property type="match status" value="1"/>
</dbReference>
<sequence length="104" mass="11943">MADQILENVYVSCEPDDSMFNIICTIPCKSLKYNSSGVTYVLIELPENIECHSATFMNTLRFTVKDVDSDPSDPGLLDEYQVSYSISCHEIWLCKYYLSNTEFF</sequence>
<evidence type="ECO:0000313" key="2">
    <source>
        <dbReference type="EMBL" id="AAW27261.1"/>
    </source>
</evidence>
<dbReference type="GO" id="GO:0006888">
    <property type="term" value="P:endoplasmic reticulum to Golgi vesicle-mediated transport"/>
    <property type="evidence" value="ECO:0007669"/>
    <property type="project" value="TreeGrafter"/>
</dbReference>
<reference evidence="2" key="1">
    <citation type="submission" date="2004-11" db="EMBL/GenBank/DDBJ databases">
        <title>The full-length cDNA sequences of Schistosoma japonicum genes.</title>
        <authorList>
            <person name="Han Z."/>
        </authorList>
    </citation>
    <scope>NUCLEOTIDE SEQUENCE</scope>
</reference>
<dbReference type="EMBL" id="AY815529">
    <property type="protein sequence ID" value="AAW27261.1"/>
    <property type="molecule type" value="mRNA"/>
</dbReference>
<organism evidence="2">
    <name type="scientific">Schistosoma japonicum</name>
    <name type="common">Blood fluke</name>
    <dbReference type="NCBI Taxonomy" id="6182"/>
    <lineage>
        <taxon>Eukaryota</taxon>
        <taxon>Metazoa</taxon>
        <taxon>Spiralia</taxon>
        <taxon>Lophotrochozoa</taxon>
        <taxon>Platyhelminthes</taxon>
        <taxon>Trematoda</taxon>
        <taxon>Digenea</taxon>
        <taxon>Strigeidida</taxon>
        <taxon>Schistosomatoidea</taxon>
        <taxon>Schistosomatidae</taxon>
        <taxon>Schistosoma</taxon>
    </lineage>
</organism>
<accession>Q5DA95</accession>
<dbReference type="PANTHER" id="PTHR10261">
    <property type="entry name" value="COATOMER SUBUNIT GAMMA"/>
    <property type="match status" value="1"/>
</dbReference>
<dbReference type="GO" id="GO:0005198">
    <property type="term" value="F:structural molecule activity"/>
    <property type="evidence" value="ECO:0007669"/>
    <property type="project" value="InterPro"/>
</dbReference>
<dbReference type="PANTHER" id="PTHR10261:SF0">
    <property type="entry name" value="COATOMER SUBUNIT GAMMA-2"/>
    <property type="match status" value="1"/>
</dbReference>
<dbReference type="AlphaFoldDB" id="Q5DA95"/>
<dbReference type="InterPro" id="IPR037067">
    <property type="entry name" value="Coatomer_gsu_app_sf"/>
</dbReference>
<dbReference type="GO" id="GO:0006886">
    <property type="term" value="P:intracellular protein transport"/>
    <property type="evidence" value="ECO:0007669"/>
    <property type="project" value="InterPro"/>
</dbReference>
<dbReference type="InterPro" id="IPR013041">
    <property type="entry name" value="Clathrin_app_Ig-like_sf"/>
</dbReference>
<dbReference type="GO" id="GO:0000139">
    <property type="term" value="C:Golgi membrane"/>
    <property type="evidence" value="ECO:0007669"/>
    <property type="project" value="TreeGrafter"/>
</dbReference>
<dbReference type="GO" id="GO:0072384">
    <property type="term" value="P:organelle transport along microtubule"/>
    <property type="evidence" value="ECO:0007669"/>
    <property type="project" value="TreeGrafter"/>
</dbReference>
<dbReference type="GO" id="GO:0005793">
    <property type="term" value="C:endoplasmic reticulum-Golgi intermediate compartment"/>
    <property type="evidence" value="ECO:0007669"/>
    <property type="project" value="TreeGrafter"/>
</dbReference>
<dbReference type="InterPro" id="IPR013040">
    <property type="entry name" value="Coatomer_gsu_app_Ig-like_dom"/>
</dbReference>
<protein>
    <submittedName>
        <fullName evidence="2">SJCHGC06766 protein</fullName>
    </submittedName>
</protein>
<dbReference type="Pfam" id="PF08752">
    <property type="entry name" value="COP-gamma_platf"/>
    <property type="match status" value="1"/>
</dbReference>
<reference evidence="2" key="2">
    <citation type="journal article" date="2006" name="PLoS Pathog.">
        <title>New perspectives on host-parasite interplay by comparative transcriptomic and proteomic analyses of Schistosoma japonicum.</title>
        <authorList>
            <person name="Liu F."/>
            <person name="Lu J."/>
            <person name="Hu W."/>
            <person name="Wang S.Y."/>
            <person name="Cui S.J."/>
            <person name="Chi M."/>
            <person name="Yan Q."/>
            <person name="Wang X.R."/>
            <person name="Song H.D."/>
            <person name="Xu X.N."/>
            <person name="Wang J.J."/>
            <person name="Zhang X.L."/>
            <person name="Zhang X."/>
            <person name="Wang Z.Q."/>
            <person name="Xue C.L."/>
            <person name="Brindley P.J."/>
            <person name="McManus D.P."/>
            <person name="Yang P.Y."/>
            <person name="Feng Z."/>
            <person name="Chen Z."/>
            <person name="Han Z.G."/>
        </authorList>
    </citation>
    <scope>NUCLEOTIDE SEQUENCE</scope>
</reference>
<dbReference type="SUPFAM" id="SSF49348">
    <property type="entry name" value="Clathrin adaptor appendage domain"/>
    <property type="match status" value="1"/>
</dbReference>
<evidence type="ECO:0000259" key="1">
    <source>
        <dbReference type="Pfam" id="PF08752"/>
    </source>
</evidence>
<dbReference type="GO" id="GO:0005783">
    <property type="term" value="C:endoplasmic reticulum"/>
    <property type="evidence" value="ECO:0007669"/>
    <property type="project" value="TreeGrafter"/>
</dbReference>
<dbReference type="GO" id="GO:0030126">
    <property type="term" value="C:COPI vesicle coat"/>
    <property type="evidence" value="ECO:0007669"/>
    <property type="project" value="InterPro"/>
</dbReference>
<feature type="domain" description="Coatomer gamma subunit appendage Ig-like subdomain" evidence="1">
    <location>
        <begin position="1"/>
        <end position="82"/>
    </location>
</feature>
<dbReference type="InterPro" id="IPR017106">
    <property type="entry name" value="Coatomer_gsu"/>
</dbReference>
<proteinExistence type="evidence at transcript level"/>
<dbReference type="GO" id="GO:0009306">
    <property type="term" value="P:protein secretion"/>
    <property type="evidence" value="ECO:0007669"/>
    <property type="project" value="TreeGrafter"/>
</dbReference>
<dbReference type="GO" id="GO:0006891">
    <property type="term" value="P:intra-Golgi vesicle-mediated transport"/>
    <property type="evidence" value="ECO:0007669"/>
    <property type="project" value="TreeGrafter"/>
</dbReference>
<name>Q5DA95_SCHJA</name>